<proteinExistence type="predicted"/>
<reference evidence="1 2" key="1">
    <citation type="journal article" date="2016" name="Mol. Biol. Evol.">
        <title>Comparative Genomics of Early-Diverging Mushroom-Forming Fungi Provides Insights into the Origins of Lignocellulose Decay Capabilities.</title>
        <authorList>
            <person name="Nagy L.G."/>
            <person name="Riley R."/>
            <person name="Tritt A."/>
            <person name="Adam C."/>
            <person name="Daum C."/>
            <person name="Floudas D."/>
            <person name="Sun H."/>
            <person name="Yadav J.S."/>
            <person name="Pangilinan J."/>
            <person name="Larsson K.H."/>
            <person name="Matsuura K."/>
            <person name="Barry K."/>
            <person name="Labutti K."/>
            <person name="Kuo R."/>
            <person name="Ohm R.A."/>
            <person name="Bhattacharya S.S."/>
            <person name="Shirouzu T."/>
            <person name="Yoshinaga Y."/>
            <person name="Martin F.M."/>
            <person name="Grigoriev I.V."/>
            <person name="Hibbett D.S."/>
        </authorList>
    </citation>
    <scope>NUCLEOTIDE SEQUENCE [LARGE SCALE GENOMIC DNA]</scope>
    <source>
        <strain evidence="1 2">L-15889</strain>
    </source>
</reference>
<dbReference type="Proteomes" id="UP000076727">
    <property type="component" value="Unassembled WGS sequence"/>
</dbReference>
<name>A0A165QGC3_9APHY</name>
<dbReference type="EMBL" id="KV429058">
    <property type="protein sequence ID" value="KZT69436.1"/>
    <property type="molecule type" value="Genomic_DNA"/>
</dbReference>
<sequence length="255" mass="28588">MLQASYGVPNELVEHIIHFNHEDAATLMTCSRVARAWVQATRCHLFANVNLKTTRRILAFSDILQSSPYIARNVRSAQIPAWLNKSASLEALSRIFEQLHSVKSISCVGPQLQPVWYEVLGELPSVRSLKLCVTWPDLHALNELLCAMPGLTDLFVETDMSSGLSDPSEPSFRIVPLPCLERMIVFNAKGLPNDYQSILLKQDLPCLESIEAQFGSAEDVAFFCRFLRRGGYKTLKDLHIEFTYSCPEGPMRGAC</sequence>
<keyword evidence="2" id="KW-1185">Reference proteome</keyword>
<evidence type="ECO:0000313" key="2">
    <source>
        <dbReference type="Proteomes" id="UP000076727"/>
    </source>
</evidence>
<accession>A0A165QGC3</accession>
<dbReference type="AlphaFoldDB" id="A0A165QGC3"/>
<protein>
    <recommendedName>
        <fullName evidence="3">F-box domain-containing protein</fullName>
    </recommendedName>
</protein>
<evidence type="ECO:0008006" key="3">
    <source>
        <dbReference type="Google" id="ProtNLM"/>
    </source>
</evidence>
<gene>
    <name evidence="1" type="ORF">DAEQUDRAFT_765512</name>
</gene>
<organism evidence="1 2">
    <name type="scientific">Daedalea quercina L-15889</name>
    <dbReference type="NCBI Taxonomy" id="1314783"/>
    <lineage>
        <taxon>Eukaryota</taxon>
        <taxon>Fungi</taxon>
        <taxon>Dikarya</taxon>
        <taxon>Basidiomycota</taxon>
        <taxon>Agaricomycotina</taxon>
        <taxon>Agaricomycetes</taxon>
        <taxon>Polyporales</taxon>
        <taxon>Fomitopsis</taxon>
    </lineage>
</organism>
<evidence type="ECO:0000313" key="1">
    <source>
        <dbReference type="EMBL" id="KZT69436.1"/>
    </source>
</evidence>
<dbReference type="OrthoDB" id="2835132at2759"/>